<dbReference type="AlphaFoldDB" id="A0A0M0JA58"/>
<protein>
    <recommendedName>
        <fullName evidence="4">AP2/ERF domain-containing protein</fullName>
    </recommendedName>
</protein>
<gene>
    <name evidence="2" type="ORF">Ctob_005650</name>
</gene>
<evidence type="ECO:0000256" key="1">
    <source>
        <dbReference type="SAM" id="MobiDB-lite"/>
    </source>
</evidence>
<reference evidence="3" key="1">
    <citation type="journal article" date="2015" name="PLoS Genet.">
        <title>Genome Sequence and Transcriptome Analyses of Chrysochromulina tobin: Metabolic Tools for Enhanced Algal Fitness in the Prominent Order Prymnesiales (Haptophyceae).</title>
        <authorList>
            <person name="Hovde B.T."/>
            <person name="Deodato C.R."/>
            <person name="Hunsperger H.M."/>
            <person name="Ryken S.A."/>
            <person name="Yost W."/>
            <person name="Jha R.K."/>
            <person name="Patterson J."/>
            <person name="Monnat R.J. Jr."/>
            <person name="Barlow S.B."/>
            <person name="Starkenburg S.R."/>
            <person name="Cattolico R.A."/>
        </authorList>
    </citation>
    <scope>NUCLEOTIDE SEQUENCE</scope>
    <source>
        <strain evidence="3">CCMP291</strain>
    </source>
</reference>
<evidence type="ECO:0000313" key="2">
    <source>
        <dbReference type="EMBL" id="KOO23385.1"/>
    </source>
</evidence>
<proteinExistence type="predicted"/>
<dbReference type="EMBL" id="JWZX01003197">
    <property type="protein sequence ID" value="KOO23385.1"/>
    <property type="molecule type" value="Genomic_DNA"/>
</dbReference>
<dbReference type="SUPFAM" id="SSF54171">
    <property type="entry name" value="DNA-binding domain"/>
    <property type="match status" value="1"/>
</dbReference>
<dbReference type="OrthoDB" id="1931494at2759"/>
<organism evidence="2 3">
    <name type="scientific">Chrysochromulina tobinii</name>
    <dbReference type="NCBI Taxonomy" id="1460289"/>
    <lineage>
        <taxon>Eukaryota</taxon>
        <taxon>Haptista</taxon>
        <taxon>Haptophyta</taxon>
        <taxon>Prymnesiophyceae</taxon>
        <taxon>Prymnesiales</taxon>
        <taxon>Chrysochromulinaceae</taxon>
        <taxon>Chrysochromulina</taxon>
    </lineage>
</organism>
<comment type="caution">
    <text evidence="2">The sequence shown here is derived from an EMBL/GenBank/DDBJ whole genome shotgun (WGS) entry which is preliminary data.</text>
</comment>
<dbReference type="Proteomes" id="UP000037460">
    <property type="component" value="Unassembled WGS sequence"/>
</dbReference>
<dbReference type="GO" id="GO:0003677">
    <property type="term" value="F:DNA binding"/>
    <property type="evidence" value="ECO:0007669"/>
    <property type="project" value="InterPro"/>
</dbReference>
<accession>A0A0M0JA58</accession>
<feature type="non-terminal residue" evidence="2">
    <location>
        <position position="1"/>
    </location>
</feature>
<feature type="region of interest" description="Disordered" evidence="1">
    <location>
        <begin position="1"/>
        <end position="40"/>
    </location>
</feature>
<evidence type="ECO:0008006" key="4">
    <source>
        <dbReference type="Google" id="ProtNLM"/>
    </source>
</evidence>
<feature type="compositionally biased region" description="Basic and acidic residues" evidence="1">
    <location>
        <begin position="1"/>
        <end position="11"/>
    </location>
</feature>
<dbReference type="InterPro" id="IPR016177">
    <property type="entry name" value="DNA-bd_dom_sf"/>
</dbReference>
<keyword evidence="3" id="KW-1185">Reference proteome</keyword>
<name>A0A0M0JA58_9EUKA</name>
<sequence>GAKQARKEVEKPQPQPQPLSAEEARVGDGPQPLTAEEARAAAAAEGLELVTSSRNETGFKNVYKDSGRYAAKIRENGKQRHLGLFATPGEAALCCARYVGAERAAAEARGDRPLTADEARAAAAAEGLELMPSSRSETGFKNVYKDSGRYAAKIFENGKQRHLGLFATPGEAALCYARHVGAERAAAEARGDGPLTADEARAAAAAEGLELMPSSRSETGFKGVNKDNERIKLKAEKVI</sequence>
<evidence type="ECO:0000313" key="3">
    <source>
        <dbReference type="Proteomes" id="UP000037460"/>
    </source>
</evidence>